<protein>
    <submittedName>
        <fullName evidence="1">Uncharacterized protein</fullName>
    </submittedName>
</protein>
<accession>A0A365Y3L5</accession>
<keyword evidence="2" id="KW-1185">Reference proteome</keyword>
<evidence type="ECO:0000313" key="1">
    <source>
        <dbReference type="EMBL" id="RBL92485.1"/>
    </source>
</evidence>
<gene>
    <name evidence="1" type="ORF">DF182_07850</name>
</gene>
<name>A0A365Y3L5_9BACT</name>
<dbReference type="AlphaFoldDB" id="A0A365Y3L5"/>
<dbReference type="Proteomes" id="UP000253410">
    <property type="component" value="Unassembled WGS sequence"/>
</dbReference>
<dbReference type="EMBL" id="QFFJ01000001">
    <property type="protein sequence ID" value="RBL92485.1"/>
    <property type="molecule type" value="Genomic_DNA"/>
</dbReference>
<organism evidence="1 2">
    <name type="scientific">Chitinophaga flava</name>
    <dbReference type="NCBI Taxonomy" id="2259036"/>
    <lineage>
        <taxon>Bacteria</taxon>
        <taxon>Pseudomonadati</taxon>
        <taxon>Bacteroidota</taxon>
        <taxon>Chitinophagia</taxon>
        <taxon>Chitinophagales</taxon>
        <taxon>Chitinophagaceae</taxon>
        <taxon>Chitinophaga</taxon>
    </lineage>
</organism>
<dbReference type="OrthoDB" id="676663at2"/>
<reference evidence="1 2" key="1">
    <citation type="submission" date="2018-05" db="EMBL/GenBank/DDBJ databases">
        <title>Chitinophaga sp. K3CV102501T nov., isolated from isolated from a monsoon evergreen broad-leaved forest soil.</title>
        <authorList>
            <person name="Lv Y."/>
        </authorList>
    </citation>
    <scope>NUCLEOTIDE SEQUENCE [LARGE SCALE GENOMIC DNA]</scope>
    <source>
        <strain evidence="1 2">GDMCC 1.1325</strain>
    </source>
</reference>
<proteinExistence type="predicted"/>
<sequence>MMKFKLSRFTMEISIPAFEQDHAADKLLYSTRTGKTIRISRPYLDIIHTGELQDLPMPLFRTLIQHEMLVPSDEYETDTIITRNLSIAADHAINTTTLLLPFHPEPDNIFITQLHQGIASACRQLPAAGVKDVKHTIRLLLVLQEHNIDLSWLHHLDQHLLQLSNTYRVDFAFQLLYLHPEDAFVAPSLKHTIQNNIHLVIGNLWQPKRIDNTVIMLLHLSKQLESIPHLQLSITLLITGNCWTNWDTQMINILQRLSALPQATLFCYPDLSEADELAFMKFMSAQNIRCEWLPPATFSVRPDMQVSLQQLLENSLQPGTIQILKVPAVLEQEELYRLHQYPSTRMFAQYYTDTFVQHLFATGCPCRYCQQLPLCGGNTLKTDDSNDDCPVFSRNLPNRVLLSAGLLPKL</sequence>
<dbReference type="RefSeq" id="WP_147243374.1">
    <property type="nucleotide sequence ID" value="NZ_QFFJ01000001.1"/>
</dbReference>
<evidence type="ECO:0000313" key="2">
    <source>
        <dbReference type="Proteomes" id="UP000253410"/>
    </source>
</evidence>
<comment type="caution">
    <text evidence="1">The sequence shown here is derived from an EMBL/GenBank/DDBJ whole genome shotgun (WGS) entry which is preliminary data.</text>
</comment>